<evidence type="ECO:0000313" key="3">
    <source>
        <dbReference type="Proteomes" id="UP000289411"/>
    </source>
</evidence>
<accession>A0A4Q2R7C5</accession>
<proteinExistence type="predicted"/>
<evidence type="ECO:0000313" key="2">
    <source>
        <dbReference type="EMBL" id="RYB01384.1"/>
    </source>
</evidence>
<dbReference type="OrthoDB" id="8242342at2"/>
<sequence>MLDTKATTTAHTLWLTYTELADRLGITGDSARNLVRRRQWVRKPGNDGSMRIGVPKEYLDERDMEEALPSPTEPPIDPPIVATIIPPIEVDTEGATVAALEAHIETLKEIVDRERGRGDIERDRADAERARAEAERARADELAAKIEQLRHDAVTAGMQGAAHVAKVEADIAELRALVDTMKAGPGPRPWWKRLVG</sequence>
<protein>
    <submittedName>
        <fullName evidence="2">Uncharacterized protein</fullName>
    </submittedName>
</protein>
<organism evidence="2 3">
    <name type="scientific">Lichenibacterium ramalinae</name>
    <dbReference type="NCBI Taxonomy" id="2316527"/>
    <lineage>
        <taxon>Bacteria</taxon>
        <taxon>Pseudomonadati</taxon>
        <taxon>Pseudomonadota</taxon>
        <taxon>Alphaproteobacteria</taxon>
        <taxon>Hyphomicrobiales</taxon>
        <taxon>Lichenihabitantaceae</taxon>
        <taxon>Lichenibacterium</taxon>
    </lineage>
</organism>
<evidence type="ECO:0000256" key="1">
    <source>
        <dbReference type="SAM" id="Coils"/>
    </source>
</evidence>
<name>A0A4Q2R7C5_9HYPH</name>
<reference evidence="2 3" key="1">
    <citation type="submission" date="2018-09" db="EMBL/GenBank/DDBJ databases">
        <authorList>
            <person name="Grouzdev D.S."/>
            <person name="Krutkina M.S."/>
        </authorList>
    </citation>
    <scope>NUCLEOTIDE SEQUENCE [LARGE SCALE GENOMIC DNA]</scope>
    <source>
        <strain evidence="2 3">RmlP001</strain>
    </source>
</reference>
<dbReference type="RefSeq" id="WP_129222234.1">
    <property type="nucleotide sequence ID" value="NZ_QYBC01000044.1"/>
</dbReference>
<reference evidence="2 3" key="2">
    <citation type="submission" date="2019-02" db="EMBL/GenBank/DDBJ databases">
        <title>'Lichenibacterium ramalinii' gen. nov. sp. nov., 'Lichenibacterium minor' gen. nov. sp. nov.</title>
        <authorList>
            <person name="Pankratov T."/>
        </authorList>
    </citation>
    <scope>NUCLEOTIDE SEQUENCE [LARGE SCALE GENOMIC DNA]</scope>
    <source>
        <strain evidence="2 3">RmlP001</strain>
    </source>
</reference>
<keyword evidence="1" id="KW-0175">Coiled coil</keyword>
<dbReference type="Proteomes" id="UP000289411">
    <property type="component" value="Unassembled WGS sequence"/>
</dbReference>
<feature type="coiled-coil region" evidence="1">
    <location>
        <begin position="97"/>
        <end position="152"/>
    </location>
</feature>
<gene>
    <name evidence="2" type="ORF">D3272_26425</name>
</gene>
<dbReference type="EMBL" id="QYBC01000044">
    <property type="protein sequence ID" value="RYB01384.1"/>
    <property type="molecule type" value="Genomic_DNA"/>
</dbReference>
<comment type="caution">
    <text evidence="2">The sequence shown here is derived from an EMBL/GenBank/DDBJ whole genome shotgun (WGS) entry which is preliminary data.</text>
</comment>
<dbReference type="AlphaFoldDB" id="A0A4Q2R7C5"/>
<keyword evidence="3" id="KW-1185">Reference proteome</keyword>